<comment type="caution">
    <text evidence="2">The sequence shown here is derived from an EMBL/GenBank/DDBJ whole genome shotgun (WGS) entry which is preliminary data.</text>
</comment>
<evidence type="ECO:0000256" key="1">
    <source>
        <dbReference type="SAM" id="MobiDB-lite"/>
    </source>
</evidence>
<dbReference type="EMBL" id="WVQY01000002">
    <property type="protein sequence ID" value="NOD30139.1"/>
    <property type="molecule type" value="Genomic_DNA"/>
</dbReference>
<dbReference type="RefSeq" id="WP_171363201.1">
    <property type="nucleotide sequence ID" value="NZ_WVQY01000002.1"/>
</dbReference>
<sequence length="107" mass="11966">MSERDDHYGGIEQIRVLLREKFLDGLTYGVPEIDPASGEVISRSEPKASWLAEAHRFLNSEDKKREAEEAEAKEKARQSNALEDALGELPEFPEDEGNAPNPNTTIN</sequence>
<gene>
    <name evidence="2" type="ORF">GS617_07660</name>
</gene>
<dbReference type="Proteomes" id="UP000599383">
    <property type="component" value="Unassembled WGS sequence"/>
</dbReference>
<keyword evidence="3" id="KW-1185">Reference proteome</keyword>
<feature type="region of interest" description="Disordered" evidence="1">
    <location>
        <begin position="61"/>
        <end position="107"/>
    </location>
</feature>
<feature type="compositionally biased region" description="Basic and acidic residues" evidence="1">
    <location>
        <begin position="61"/>
        <end position="77"/>
    </location>
</feature>
<organism evidence="2 3">
    <name type="scientific">Ruegeria atlantica</name>
    <dbReference type="NCBI Taxonomy" id="81569"/>
    <lineage>
        <taxon>Bacteria</taxon>
        <taxon>Pseudomonadati</taxon>
        <taxon>Pseudomonadota</taxon>
        <taxon>Alphaproteobacteria</taxon>
        <taxon>Rhodobacterales</taxon>
        <taxon>Roseobacteraceae</taxon>
        <taxon>Ruegeria</taxon>
    </lineage>
</organism>
<accession>A0ABX1WA36</accession>
<name>A0ABX1WA36_9RHOB</name>
<proteinExistence type="predicted"/>
<evidence type="ECO:0000313" key="2">
    <source>
        <dbReference type="EMBL" id="NOD30139.1"/>
    </source>
</evidence>
<reference evidence="2 3" key="1">
    <citation type="submission" date="2019-12" db="EMBL/GenBank/DDBJ databases">
        <title>Ruegeria JWLKs population differentiation of coral mucus and skeleton niches.</title>
        <authorList>
            <person name="Luo D."/>
        </authorList>
    </citation>
    <scope>NUCLEOTIDE SEQUENCE [LARGE SCALE GENOMIC DNA]</scope>
    <source>
        <strain evidence="2 3">HKCCD6238</strain>
    </source>
</reference>
<evidence type="ECO:0000313" key="3">
    <source>
        <dbReference type="Proteomes" id="UP000599383"/>
    </source>
</evidence>
<protein>
    <submittedName>
        <fullName evidence="2">Uncharacterized protein</fullName>
    </submittedName>
</protein>